<dbReference type="InterPro" id="IPR004031">
    <property type="entry name" value="PMP22/EMP/MP20/Claudin"/>
</dbReference>
<keyword evidence="2 5" id="KW-0812">Transmembrane</keyword>
<name>A0A8J9ZE74_BRALA</name>
<gene>
    <name evidence="6" type="primary">Hypp9138</name>
    <name evidence="6" type="ORF">BLAG_LOCUS12038</name>
</gene>
<dbReference type="OrthoDB" id="9411914at2759"/>
<keyword evidence="3 5" id="KW-1133">Transmembrane helix</keyword>
<evidence type="ECO:0000256" key="2">
    <source>
        <dbReference type="ARBA" id="ARBA00022692"/>
    </source>
</evidence>
<dbReference type="InterPro" id="IPR050579">
    <property type="entry name" value="PMP-22/EMP/MP20-like"/>
</dbReference>
<evidence type="ECO:0000256" key="5">
    <source>
        <dbReference type="SAM" id="Phobius"/>
    </source>
</evidence>
<sequence>MSKLLVGGVVCAFLGLVLYIVGMATPVWMSVEYLGFGSYSGLWQTCQTQPSVTVCSGYVGISQLPAAFNAARAFAVIGLVLHICGLVLTAVNKNSDKKTGGELIIAAGISGALAGAIFAGYAKSYGLAPFGYSFYLMWVQALFNIAGGSVIVNAVKSASEAQVDAQVDAEG</sequence>
<dbReference type="Gene3D" id="1.20.140.150">
    <property type="match status" value="1"/>
</dbReference>
<dbReference type="PANTHER" id="PTHR10671">
    <property type="entry name" value="EPITHELIAL MEMBRANE PROTEIN-RELATED"/>
    <property type="match status" value="1"/>
</dbReference>
<feature type="transmembrane region" description="Helical" evidence="5">
    <location>
        <begin position="134"/>
        <end position="155"/>
    </location>
</feature>
<evidence type="ECO:0000256" key="1">
    <source>
        <dbReference type="ARBA" id="ARBA00004141"/>
    </source>
</evidence>
<dbReference type="Pfam" id="PF00822">
    <property type="entry name" value="PMP22_Claudin"/>
    <property type="match status" value="1"/>
</dbReference>
<evidence type="ECO:0000313" key="6">
    <source>
        <dbReference type="EMBL" id="CAH1251734.1"/>
    </source>
</evidence>
<keyword evidence="4 5" id="KW-0472">Membrane</keyword>
<organism evidence="6 7">
    <name type="scientific">Branchiostoma lanceolatum</name>
    <name type="common">Common lancelet</name>
    <name type="synonym">Amphioxus lanceolatum</name>
    <dbReference type="NCBI Taxonomy" id="7740"/>
    <lineage>
        <taxon>Eukaryota</taxon>
        <taxon>Metazoa</taxon>
        <taxon>Chordata</taxon>
        <taxon>Cephalochordata</taxon>
        <taxon>Leptocardii</taxon>
        <taxon>Amphioxiformes</taxon>
        <taxon>Branchiostomatidae</taxon>
        <taxon>Branchiostoma</taxon>
    </lineage>
</organism>
<protein>
    <submittedName>
        <fullName evidence="6">Hypp9138 protein</fullName>
    </submittedName>
</protein>
<dbReference type="AlphaFoldDB" id="A0A8J9ZE74"/>
<evidence type="ECO:0000256" key="3">
    <source>
        <dbReference type="ARBA" id="ARBA00022989"/>
    </source>
</evidence>
<dbReference type="Proteomes" id="UP000838412">
    <property type="component" value="Chromosome 19"/>
</dbReference>
<feature type="transmembrane region" description="Helical" evidence="5">
    <location>
        <begin position="103"/>
        <end position="122"/>
    </location>
</feature>
<keyword evidence="7" id="KW-1185">Reference proteome</keyword>
<reference evidence="6" key="1">
    <citation type="submission" date="2022-01" db="EMBL/GenBank/DDBJ databases">
        <authorList>
            <person name="Braso-Vives M."/>
        </authorList>
    </citation>
    <scope>NUCLEOTIDE SEQUENCE</scope>
</reference>
<feature type="transmembrane region" description="Helical" evidence="5">
    <location>
        <begin position="70"/>
        <end position="91"/>
    </location>
</feature>
<comment type="subcellular location">
    <subcellularLocation>
        <location evidence="1">Membrane</location>
        <topology evidence="1">Multi-pass membrane protein</topology>
    </subcellularLocation>
</comment>
<proteinExistence type="predicted"/>
<dbReference type="GO" id="GO:0005886">
    <property type="term" value="C:plasma membrane"/>
    <property type="evidence" value="ECO:0007669"/>
    <property type="project" value="TreeGrafter"/>
</dbReference>
<accession>A0A8J9ZE74</accession>
<evidence type="ECO:0000313" key="7">
    <source>
        <dbReference type="Proteomes" id="UP000838412"/>
    </source>
</evidence>
<dbReference type="EMBL" id="OV696704">
    <property type="protein sequence ID" value="CAH1251734.1"/>
    <property type="molecule type" value="Genomic_DNA"/>
</dbReference>
<evidence type="ECO:0000256" key="4">
    <source>
        <dbReference type="ARBA" id="ARBA00023136"/>
    </source>
</evidence>
<dbReference type="PANTHER" id="PTHR10671:SF34">
    <property type="entry name" value="PROTEIN NKG7"/>
    <property type="match status" value="1"/>
</dbReference>